<dbReference type="Gene3D" id="3.90.1150.200">
    <property type="match status" value="1"/>
</dbReference>
<sequence length="117" mass="13637">MEPIHTKEVDQFIENLNDHTKEITVRLREVIFQTSPNVTEEMKWGKPCYLENGLVCYLQTAQNHVNLGFYFGASLKDKDNLLEGTGKKMRHIRVKQLDDIQPRKFSALIQEAIEMET</sequence>
<dbReference type="AlphaFoldDB" id="A0A1H1FN69"/>
<dbReference type="Proteomes" id="UP000199444">
    <property type="component" value="Unassembled WGS sequence"/>
</dbReference>
<evidence type="ECO:0000313" key="3">
    <source>
        <dbReference type="Proteomes" id="UP000199444"/>
    </source>
</evidence>
<dbReference type="SUPFAM" id="SSF159888">
    <property type="entry name" value="YdhG-like"/>
    <property type="match status" value="1"/>
</dbReference>
<dbReference type="RefSeq" id="WP_092494063.1">
    <property type="nucleotide sequence ID" value="NZ_FNKD01000004.1"/>
</dbReference>
<dbReference type="InterPro" id="IPR014922">
    <property type="entry name" value="YdhG-like"/>
</dbReference>
<keyword evidence="3" id="KW-1185">Reference proteome</keyword>
<organism evidence="2 3">
    <name type="scientific">Virgibacillus salinus</name>
    <dbReference type="NCBI Taxonomy" id="553311"/>
    <lineage>
        <taxon>Bacteria</taxon>
        <taxon>Bacillati</taxon>
        <taxon>Bacillota</taxon>
        <taxon>Bacilli</taxon>
        <taxon>Bacillales</taxon>
        <taxon>Bacillaceae</taxon>
        <taxon>Virgibacillus</taxon>
    </lineage>
</organism>
<evidence type="ECO:0000259" key="1">
    <source>
        <dbReference type="Pfam" id="PF08818"/>
    </source>
</evidence>
<evidence type="ECO:0000313" key="2">
    <source>
        <dbReference type="EMBL" id="SDR02503.1"/>
    </source>
</evidence>
<feature type="domain" description="YdhG-like" evidence="1">
    <location>
        <begin position="21"/>
        <end position="113"/>
    </location>
</feature>
<dbReference type="Pfam" id="PF08818">
    <property type="entry name" value="DUF1801"/>
    <property type="match status" value="1"/>
</dbReference>
<proteinExistence type="predicted"/>
<reference evidence="2 3" key="1">
    <citation type="submission" date="2016-10" db="EMBL/GenBank/DDBJ databases">
        <authorList>
            <person name="de Groot N.N."/>
        </authorList>
    </citation>
    <scope>NUCLEOTIDE SEQUENCE [LARGE SCALE GENOMIC DNA]</scope>
    <source>
        <strain evidence="2 3">CGMCC 1.10449</strain>
    </source>
</reference>
<accession>A0A1H1FN69</accession>
<gene>
    <name evidence="2" type="ORF">SAMN05216231_3318</name>
</gene>
<protein>
    <recommendedName>
        <fullName evidence="1">YdhG-like domain-containing protein</fullName>
    </recommendedName>
</protein>
<dbReference type="EMBL" id="FNKD01000004">
    <property type="protein sequence ID" value="SDR02503.1"/>
    <property type="molecule type" value="Genomic_DNA"/>
</dbReference>
<name>A0A1H1FN69_9BACI</name>